<dbReference type="EC" id="2.3.2.27" evidence="4"/>
<feature type="domain" description="RING-type" evidence="15">
    <location>
        <begin position="260"/>
        <end position="301"/>
    </location>
</feature>
<dbReference type="GO" id="GO:0016020">
    <property type="term" value="C:membrane"/>
    <property type="evidence" value="ECO:0007669"/>
    <property type="project" value="UniProtKB-SubCell"/>
</dbReference>
<feature type="chain" id="PRO_5036870154" description="RING-type E3 ubiquitin transferase" evidence="14">
    <location>
        <begin position="32"/>
        <end position="404"/>
    </location>
</feature>
<name>A0A974C7L3_XENLA</name>
<evidence type="ECO:0000256" key="3">
    <source>
        <dbReference type="ARBA" id="ARBA00004906"/>
    </source>
</evidence>
<evidence type="ECO:0000256" key="11">
    <source>
        <dbReference type="PROSITE-ProRule" id="PRU00175"/>
    </source>
</evidence>
<dbReference type="Pfam" id="PF02225">
    <property type="entry name" value="PA"/>
    <property type="match status" value="1"/>
</dbReference>
<evidence type="ECO:0000256" key="8">
    <source>
        <dbReference type="ARBA" id="ARBA00022833"/>
    </source>
</evidence>
<dbReference type="InterPro" id="IPR046450">
    <property type="entry name" value="PA_dom_sf"/>
</dbReference>
<protein>
    <recommendedName>
        <fullName evidence="4">RING-type E3 ubiquitin transferase</fullName>
        <ecNumber evidence="4">2.3.2.27</ecNumber>
    </recommendedName>
</protein>
<organism evidence="16 17">
    <name type="scientific">Xenopus laevis</name>
    <name type="common">African clawed frog</name>
    <dbReference type="NCBI Taxonomy" id="8355"/>
    <lineage>
        <taxon>Eukaryota</taxon>
        <taxon>Metazoa</taxon>
        <taxon>Chordata</taxon>
        <taxon>Craniata</taxon>
        <taxon>Vertebrata</taxon>
        <taxon>Euteleostomi</taxon>
        <taxon>Amphibia</taxon>
        <taxon>Batrachia</taxon>
        <taxon>Anura</taxon>
        <taxon>Pipoidea</taxon>
        <taxon>Pipidae</taxon>
        <taxon>Xenopodinae</taxon>
        <taxon>Xenopus</taxon>
        <taxon>Xenopus</taxon>
    </lineage>
</organism>
<dbReference type="FunFam" id="3.50.30.30:FF:000003">
    <property type="entry name" value="E3 ubiquitin-protein ligase RNF128"/>
    <property type="match status" value="1"/>
</dbReference>
<evidence type="ECO:0000256" key="1">
    <source>
        <dbReference type="ARBA" id="ARBA00000900"/>
    </source>
</evidence>
<keyword evidence="6" id="KW-0479">Metal-binding</keyword>
<evidence type="ECO:0000256" key="10">
    <source>
        <dbReference type="ARBA" id="ARBA00023136"/>
    </source>
</evidence>
<dbReference type="AlphaFoldDB" id="A0A974C7L3"/>
<evidence type="ECO:0000256" key="6">
    <source>
        <dbReference type="ARBA" id="ARBA00022723"/>
    </source>
</evidence>
<keyword evidence="10 13" id="KW-0472">Membrane</keyword>
<dbReference type="OrthoDB" id="5357315at2759"/>
<keyword evidence="9 13" id="KW-1133">Transmembrane helix</keyword>
<evidence type="ECO:0000259" key="15">
    <source>
        <dbReference type="PROSITE" id="PS50089"/>
    </source>
</evidence>
<comment type="pathway">
    <text evidence="3">Protein modification; protein ubiquitination.</text>
</comment>
<gene>
    <name evidence="16" type="ORF">XELAEV_18038864mg</name>
</gene>
<dbReference type="SMART" id="SM00184">
    <property type="entry name" value="RING"/>
    <property type="match status" value="1"/>
</dbReference>
<keyword evidence="5 13" id="KW-0812">Transmembrane</keyword>
<dbReference type="KEGG" id="xla:779098"/>
<evidence type="ECO:0000313" key="17">
    <source>
        <dbReference type="Proteomes" id="UP000694892"/>
    </source>
</evidence>
<dbReference type="CDD" id="cd16802">
    <property type="entry name" value="RING-H2_RNF128-like"/>
    <property type="match status" value="1"/>
</dbReference>
<reference evidence="17" key="1">
    <citation type="journal article" date="2016" name="Nature">
        <title>Genome evolution in the allotetraploid frog Xenopus laevis.</title>
        <authorList>
            <person name="Session A.M."/>
            <person name="Uno Y."/>
            <person name="Kwon T."/>
            <person name="Chapman J.A."/>
            <person name="Toyoda A."/>
            <person name="Takahashi S."/>
            <person name="Fukui A."/>
            <person name="Hikosaka A."/>
            <person name="Suzuki A."/>
            <person name="Kondo M."/>
            <person name="van Heeringen S.J."/>
            <person name="Quigley I."/>
            <person name="Heinz S."/>
            <person name="Ogino H."/>
            <person name="Ochi H."/>
            <person name="Hellsten U."/>
            <person name="Lyons J.B."/>
            <person name="Simakov O."/>
            <person name="Putnam N."/>
            <person name="Stites J."/>
            <person name="Kuroki Y."/>
            <person name="Tanaka T."/>
            <person name="Michiue T."/>
            <person name="Watanabe M."/>
            <person name="Bogdanovic O."/>
            <person name="Lister R."/>
            <person name="Georgiou G."/>
            <person name="Paranjpe S.S."/>
            <person name="van Kruijsbergen I."/>
            <person name="Shu S."/>
            <person name="Carlson J."/>
            <person name="Kinoshita T."/>
            <person name="Ohta Y."/>
            <person name="Mawaribuchi S."/>
            <person name="Jenkins J."/>
            <person name="Grimwood J."/>
            <person name="Schmutz J."/>
            <person name="Mitros T."/>
            <person name="Mozaffari S.V."/>
            <person name="Suzuki Y."/>
            <person name="Haramoto Y."/>
            <person name="Yamamoto T.S."/>
            <person name="Takagi C."/>
            <person name="Heald R."/>
            <person name="Miller K."/>
            <person name="Haudenschild C."/>
            <person name="Kitzman J."/>
            <person name="Nakayama T."/>
            <person name="Izutsu Y."/>
            <person name="Robert J."/>
            <person name="Fortriede J."/>
            <person name="Burns K."/>
            <person name="Lotay V."/>
            <person name="Karimi K."/>
            <person name="Yasuoka Y."/>
            <person name="Dichmann D.S."/>
            <person name="Flajnik M.F."/>
            <person name="Houston D.W."/>
            <person name="Shendure J."/>
            <person name="DuPasquier L."/>
            <person name="Vize P.D."/>
            <person name="Zorn A.M."/>
            <person name="Ito M."/>
            <person name="Marcotte E.M."/>
            <person name="Wallingford J.B."/>
            <person name="Ito Y."/>
            <person name="Asashima M."/>
            <person name="Ueno N."/>
            <person name="Matsuda Y."/>
            <person name="Veenstra G.J."/>
            <person name="Fujiyama A."/>
            <person name="Harland R.M."/>
            <person name="Taira M."/>
            <person name="Rokhsar D.S."/>
        </authorList>
    </citation>
    <scope>NUCLEOTIDE SEQUENCE [LARGE SCALE GENOMIC DNA]</scope>
    <source>
        <strain evidence="17">J</strain>
    </source>
</reference>
<dbReference type="InterPro" id="IPR013083">
    <property type="entry name" value="Znf_RING/FYVE/PHD"/>
</dbReference>
<keyword evidence="7 11" id="KW-0863">Zinc-finger</keyword>
<dbReference type="SUPFAM" id="SSF57850">
    <property type="entry name" value="RING/U-box"/>
    <property type="match status" value="1"/>
</dbReference>
<dbReference type="PANTHER" id="PTHR46539:SF27">
    <property type="entry name" value="RING FINGER PROTEIN 128"/>
    <property type="match status" value="1"/>
</dbReference>
<dbReference type="EMBL" id="CM004480">
    <property type="protein sequence ID" value="OCT67566.1"/>
    <property type="molecule type" value="Genomic_DNA"/>
</dbReference>
<feature type="transmembrane region" description="Helical" evidence="13">
    <location>
        <begin position="189"/>
        <end position="211"/>
    </location>
</feature>
<keyword evidence="8" id="KW-0862">Zinc</keyword>
<dbReference type="SUPFAM" id="SSF52025">
    <property type="entry name" value="PA domain"/>
    <property type="match status" value="1"/>
</dbReference>
<evidence type="ECO:0000256" key="14">
    <source>
        <dbReference type="SAM" id="SignalP"/>
    </source>
</evidence>
<dbReference type="PROSITE" id="PS50089">
    <property type="entry name" value="ZF_RING_2"/>
    <property type="match status" value="1"/>
</dbReference>
<dbReference type="Gene3D" id="3.50.30.30">
    <property type="match status" value="1"/>
</dbReference>
<dbReference type="Pfam" id="PF13639">
    <property type="entry name" value="zf-RING_2"/>
    <property type="match status" value="1"/>
</dbReference>
<comment type="subcellular location">
    <subcellularLocation>
        <location evidence="2">Membrane</location>
        <topology evidence="2">Single-pass membrane protein</topology>
    </subcellularLocation>
</comment>
<dbReference type="InterPro" id="IPR001841">
    <property type="entry name" value="Znf_RING"/>
</dbReference>
<dbReference type="GO" id="GO:0061630">
    <property type="term" value="F:ubiquitin protein ligase activity"/>
    <property type="evidence" value="ECO:0007669"/>
    <property type="project" value="UniProtKB-EC"/>
</dbReference>
<comment type="catalytic activity">
    <reaction evidence="1">
        <text>S-ubiquitinyl-[E2 ubiquitin-conjugating enzyme]-L-cysteine + [acceptor protein]-L-lysine = [E2 ubiquitin-conjugating enzyme]-L-cysteine + N(6)-ubiquitinyl-[acceptor protein]-L-lysine.</text>
        <dbReference type="EC" id="2.3.2.27"/>
    </reaction>
</comment>
<dbReference type="FunFam" id="3.30.40.10:FF:000009">
    <property type="entry name" value="E3 ubiquitin-protein ligase RNF130"/>
    <property type="match status" value="1"/>
</dbReference>
<evidence type="ECO:0000256" key="7">
    <source>
        <dbReference type="ARBA" id="ARBA00022771"/>
    </source>
</evidence>
<evidence type="ECO:0000256" key="2">
    <source>
        <dbReference type="ARBA" id="ARBA00004167"/>
    </source>
</evidence>
<dbReference type="GO" id="GO:0008270">
    <property type="term" value="F:zinc ion binding"/>
    <property type="evidence" value="ECO:0007669"/>
    <property type="project" value="UniProtKB-KW"/>
</dbReference>
<dbReference type="SMR" id="A0A974C7L3"/>
<proteinExistence type="predicted"/>
<evidence type="ECO:0000256" key="4">
    <source>
        <dbReference type="ARBA" id="ARBA00012483"/>
    </source>
</evidence>
<dbReference type="PANTHER" id="PTHR46539">
    <property type="entry name" value="E3 UBIQUITIN-PROTEIN LIGASE ATL42"/>
    <property type="match status" value="1"/>
</dbReference>
<evidence type="ECO:0000256" key="12">
    <source>
        <dbReference type="SAM" id="MobiDB-lite"/>
    </source>
</evidence>
<evidence type="ECO:0000256" key="5">
    <source>
        <dbReference type="ARBA" id="ARBA00022692"/>
    </source>
</evidence>
<dbReference type="Proteomes" id="UP000694892">
    <property type="component" value="Chromosome 8L"/>
</dbReference>
<dbReference type="CDD" id="cd02122">
    <property type="entry name" value="PA_GRAIL_like"/>
    <property type="match status" value="1"/>
</dbReference>
<dbReference type="InterPro" id="IPR003137">
    <property type="entry name" value="PA_domain"/>
</dbReference>
<feature type="region of interest" description="Disordered" evidence="12">
    <location>
        <begin position="336"/>
        <end position="356"/>
    </location>
</feature>
<accession>A0A974C7L3</accession>
<keyword evidence="14" id="KW-0732">Signal</keyword>
<dbReference type="Gene3D" id="3.30.40.10">
    <property type="entry name" value="Zinc/RING finger domain, C3HC4 (zinc finger)"/>
    <property type="match status" value="1"/>
</dbReference>
<evidence type="ECO:0000256" key="13">
    <source>
        <dbReference type="SAM" id="Phobius"/>
    </source>
</evidence>
<feature type="signal peptide" evidence="14">
    <location>
        <begin position="1"/>
        <end position="31"/>
    </location>
</feature>
<evidence type="ECO:0000256" key="9">
    <source>
        <dbReference type="ARBA" id="ARBA00022989"/>
    </source>
</evidence>
<sequence>MGALKMRCQCFPLPYLSLLALLLLNLSLTRAETLWTANVNYSYVYDNKTYGEEGEIGVFGQDSPIERAAGLVVLPKSEKLYTACKDNVNFSVPSGWTGPWIALIQRGGGCTFTEKINRAAERGARAVVVYNNGIDNEVFEMSHPGTKDTVAIMIGNLKGNEIVDLIKGGMQVTMVIEVGRKHGSWINHYSIFFVSVSFFIVTAATVGYFIFYSARRWRLTRAQNKKQKRLKAEAKKAIGKLQLRTIKQGDKVLGPDGDSCAVCIEPYKPSDVVRILTCNHFFHKNCIDPWLLEHRTCPMCKCDILKSLGIAEDEEEGTSVAIPSVSSELQRSTVQITEEENHSETASSGYASVRGGDEQVDEGQHIYENTELVHEASATSIEVLPHMDNPGFESEDVHVHEMKS</sequence>
<evidence type="ECO:0000313" key="16">
    <source>
        <dbReference type="EMBL" id="OCT67566.1"/>
    </source>
</evidence>
<dbReference type="OMA" id="NKSRFFW"/>